<reference evidence="1 2" key="1">
    <citation type="submission" date="2012-11" db="EMBL/GenBank/DDBJ databases">
        <title>Complete genome sequence of a novel phiKZ-like Vibrio phage.</title>
        <authorList>
            <person name="Luo Z."/>
            <person name="Yu Y."/>
        </authorList>
    </citation>
    <scope>NUCLEOTIDE SEQUENCE [LARGE SCALE GENOMIC DNA]</scope>
</reference>
<dbReference type="KEGG" id="vg:40103035"/>
<proteinExistence type="predicted"/>
<keyword evidence="2" id="KW-1185">Reference proteome</keyword>
<dbReference type="Proteomes" id="UP000272155">
    <property type="component" value="Segment"/>
</dbReference>
<evidence type="ECO:0000313" key="2">
    <source>
        <dbReference type="Proteomes" id="UP000272155"/>
    </source>
</evidence>
<dbReference type="EMBL" id="KC131130">
    <property type="protein sequence ID" value="AGB07273.1"/>
    <property type="molecule type" value="Genomic_DNA"/>
</dbReference>
<dbReference type="RefSeq" id="YP_009626135.1">
    <property type="nucleotide sequence ID" value="NC_042136.1"/>
</dbReference>
<protein>
    <submittedName>
        <fullName evidence="1">Uncharacterized protein</fullName>
    </submittedName>
</protein>
<dbReference type="OrthoDB" id="33579at10239"/>
<accession>V9M0S0</accession>
<name>V9M0S0_9CAUD</name>
<dbReference type="GeneID" id="40103035"/>
<sequence>MVDIPPYLKEDPPVFPPSELEALKVFLDSHQCEGDPVPKSCLLTTVIYSIELANRADDGNEQLHGAKTTVNQLIKTLNRIYAILEAQPPDDSK</sequence>
<evidence type="ECO:0000313" key="1">
    <source>
        <dbReference type="EMBL" id="AGB07273.1"/>
    </source>
</evidence>
<organism evidence="1 2">
    <name type="scientific">Vibrio phage VP4B</name>
    <dbReference type="NCBI Taxonomy" id="1262540"/>
    <lineage>
        <taxon>Viruses</taxon>
        <taxon>Duplodnaviria</taxon>
        <taxon>Heunggongvirae</taxon>
        <taxon>Uroviricota</taxon>
        <taxon>Caudoviricetes</taxon>
        <taxon>Chimalliviridae</taxon>
        <taxon>Gorgonvirinae</taxon>
        <taxon>Tidunavirus</taxon>
        <taxon>Tidunavirus VP4B</taxon>
    </lineage>
</organism>